<proteinExistence type="predicted"/>
<accession>A0A804MT49</accession>
<sequence length="75" mass="8446">MLPLLPESQYTPALWHRCSPRPCTSALPPSRVTHLSFEELMATGSSFLQECHSARCHTLAKAKIHIEQRGEKNMS</sequence>
<dbReference type="Proteomes" id="UP000007305">
    <property type="component" value="Chromosome 2"/>
</dbReference>
<reference evidence="2" key="1">
    <citation type="submission" date="2015-12" db="EMBL/GenBank/DDBJ databases">
        <title>Update maize B73 reference genome by single molecule sequencing technologies.</title>
        <authorList>
            <consortium name="Maize Genome Sequencing Project"/>
            <person name="Ware D."/>
        </authorList>
    </citation>
    <scope>NUCLEOTIDE SEQUENCE [LARGE SCALE GENOMIC DNA]</scope>
    <source>
        <strain evidence="2">cv. B73</strain>
    </source>
</reference>
<protein>
    <submittedName>
        <fullName evidence="1">Uncharacterized protein</fullName>
    </submittedName>
</protein>
<organism evidence="1 2">
    <name type="scientific">Zea mays</name>
    <name type="common">Maize</name>
    <dbReference type="NCBI Taxonomy" id="4577"/>
    <lineage>
        <taxon>Eukaryota</taxon>
        <taxon>Viridiplantae</taxon>
        <taxon>Streptophyta</taxon>
        <taxon>Embryophyta</taxon>
        <taxon>Tracheophyta</taxon>
        <taxon>Spermatophyta</taxon>
        <taxon>Magnoliopsida</taxon>
        <taxon>Liliopsida</taxon>
        <taxon>Poales</taxon>
        <taxon>Poaceae</taxon>
        <taxon>PACMAD clade</taxon>
        <taxon>Panicoideae</taxon>
        <taxon>Andropogonodae</taxon>
        <taxon>Andropogoneae</taxon>
        <taxon>Tripsacinae</taxon>
        <taxon>Zea</taxon>
    </lineage>
</organism>
<dbReference type="AlphaFoldDB" id="A0A804MT49"/>
<reference evidence="1" key="3">
    <citation type="submission" date="2021-05" db="UniProtKB">
        <authorList>
            <consortium name="EnsemblPlants"/>
        </authorList>
    </citation>
    <scope>IDENTIFICATION</scope>
    <source>
        <strain evidence="1">cv. B73</strain>
    </source>
</reference>
<dbReference type="InParanoid" id="A0A804MT49"/>
<dbReference type="EnsemblPlants" id="Zm00001eb109590_T001">
    <property type="protein sequence ID" value="Zm00001eb109590_P001"/>
    <property type="gene ID" value="Zm00001eb109590"/>
</dbReference>
<dbReference type="Gramene" id="Zm00001eb109590_T001">
    <property type="protein sequence ID" value="Zm00001eb109590_P001"/>
    <property type="gene ID" value="Zm00001eb109590"/>
</dbReference>
<evidence type="ECO:0000313" key="2">
    <source>
        <dbReference type="Proteomes" id="UP000007305"/>
    </source>
</evidence>
<keyword evidence="2" id="KW-1185">Reference proteome</keyword>
<reference evidence="1" key="2">
    <citation type="submission" date="2019-07" db="EMBL/GenBank/DDBJ databases">
        <authorList>
            <person name="Seetharam A."/>
            <person name="Woodhouse M."/>
            <person name="Cannon E."/>
        </authorList>
    </citation>
    <scope>NUCLEOTIDE SEQUENCE [LARGE SCALE GENOMIC DNA]</scope>
    <source>
        <strain evidence="1">cv. B73</strain>
    </source>
</reference>
<name>A0A804MT49_MAIZE</name>
<evidence type="ECO:0000313" key="1">
    <source>
        <dbReference type="EnsemblPlants" id="Zm00001eb109590_P001"/>
    </source>
</evidence>